<dbReference type="Proteomes" id="UP001239083">
    <property type="component" value="Unassembled WGS sequence"/>
</dbReference>
<dbReference type="EMBL" id="JAUSYY010000001">
    <property type="protein sequence ID" value="MDQ0895312.1"/>
    <property type="molecule type" value="Genomic_DNA"/>
</dbReference>
<evidence type="ECO:0000313" key="1">
    <source>
        <dbReference type="EMBL" id="MDQ0895312.1"/>
    </source>
</evidence>
<evidence type="ECO:0008006" key="3">
    <source>
        <dbReference type="Google" id="ProtNLM"/>
    </source>
</evidence>
<keyword evidence="2" id="KW-1185">Reference proteome</keyword>
<name>A0ABU0RC25_9MICO</name>
<proteinExistence type="predicted"/>
<comment type="caution">
    <text evidence="1">The sequence shown here is derived from an EMBL/GenBank/DDBJ whole genome shotgun (WGS) entry which is preliminary data.</text>
</comment>
<protein>
    <recommendedName>
        <fullName evidence="3">NIPSNAP protein</fullName>
    </recommendedName>
</protein>
<evidence type="ECO:0000313" key="2">
    <source>
        <dbReference type="Proteomes" id="UP001239083"/>
    </source>
</evidence>
<gene>
    <name evidence="1" type="ORF">QFZ26_002867</name>
</gene>
<sequence length="123" mass="13886">MPRRAASAPAPLASARWKTGRVKTIQLRRYTLVDGEYDDFVAWWRDAMPAVRPPAGFTIEFAYGLRESNEFVWAVSVPGDRAEFSRLEEAYLGSPERAAVFEGVPQRVAVYDIRFVDDDTLDG</sequence>
<organism evidence="1 2">
    <name type="scientific">Agromyces ramosus</name>
    <dbReference type="NCBI Taxonomy" id="33879"/>
    <lineage>
        <taxon>Bacteria</taxon>
        <taxon>Bacillati</taxon>
        <taxon>Actinomycetota</taxon>
        <taxon>Actinomycetes</taxon>
        <taxon>Micrococcales</taxon>
        <taxon>Microbacteriaceae</taxon>
        <taxon>Agromyces</taxon>
    </lineage>
</organism>
<accession>A0ABU0RC25</accession>
<reference evidence="1 2" key="1">
    <citation type="submission" date="2023-07" db="EMBL/GenBank/DDBJ databases">
        <title>Comparative genomics of wheat-associated soil bacteria to identify genetic determinants of phenazine resistance.</title>
        <authorList>
            <person name="Mouncey N."/>
        </authorList>
    </citation>
    <scope>NUCLEOTIDE SEQUENCE [LARGE SCALE GENOMIC DNA]</scope>
    <source>
        <strain evidence="1 2">V3I3</strain>
    </source>
</reference>